<comment type="function">
    <text evidence="2">Required for morphogenesis under gluconeogenic growth conditions.</text>
</comment>
<dbReference type="OrthoDB" id="9783842at2"/>
<evidence type="ECO:0000256" key="1">
    <source>
        <dbReference type="ARBA" id="ARBA00022490"/>
    </source>
</evidence>
<dbReference type="Gene3D" id="3.40.50.10680">
    <property type="entry name" value="CofD-like domains"/>
    <property type="match status" value="1"/>
</dbReference>
<dbReference type="HAMAP" id="MF_00973">
    <property type="entry name" value="Gluconeogen_factor"/>
    <property type="match status" value="1"/>
</dbReference>
<dbReference type="GO" id="GO:0043743">
    <property type="term" value="F:LPPG:FO 2-phospho-L-lactate transferase activity"/>
    <property type="evidence" value="ECO:0007669"/>
    <property type="project" value="InterPro"/>
</dbReference>
<protein>
    <recommendedName>
        <fullName evidence="2">Putative gluconeogenesis factor</fullName>
    </recommendedName>
</protein>
<accession>A0A7C8LIH4</accession>
<evidence type="ECO:0000313" key="3">
    <source>
        <dbReference type="EMBL" id="KAE9635486.1"/>
    </source>
</evidence>
<dbReference type="Proteomes" id="UP000483018">
    <property type="component" value="Unassembled WGS sequence"/>
</dbReference>
<dbReference type="PANTHER" id="PTHR30135:SF3">
    <property type="entry name" value="GLUCONEOGENESIS FACTOR-RELATED"/>
    <property type="match status" value="1"/>
</dbReference>
<dbReference type="GO" id="GO:0008360">
    <property type="term" value="P:regulation of cell shape"/>
    <property type="evidence" value="ECO:0007669"/>
    <property type="project" value="UniProtKB-UniRule"/>
</dbReference>
<dbReference type="PANTHER" id="PTHR30135">
    <property type="entry name" value="UNCHARACTERIZED PROTEIN YVCK-RELATED"/>
    <property type="match status" value="1"/>
</dbReference>
<comment type="similarity">
    <text evidence="2">Belongs to the gluconeogenesis factor family.</text>
</comment>
<comment type="subcellular location">
    <subcellularLocation>
        <location evidence="2">Cytoplasm</location>
    </subcellularLocation>
</comment>
<dbReference type="EMBL" id="WSLF01000003">
    <property type="protein sequence ID" value="KAE9635486.1"/>
    <property type="molecule type" value="Genomic_DNA"/>
</dbReference>
<dbReference type="Pfam" id="PF01933">
    <property type="entry name" value="CofD"/>
    <property type="match status" value="1"/>
</dbReference>
<dbReference type="GO" id="GO:0005737">
    <property type="term" value="C:cytoplasm"/>
    <property type="evidence" value="ECO:0007669"/>
    <property type="project" value="UniProtKB-SubCell"/>
</dbReference>
<comment type="caution">
    <text evidence="3">The sequence shown here is derived from an EMBL/GenBank/DDBJ whole genome shotgun (WGS) entry which is preliminary data.</text>
</comment>
<dbReference type="NCBIfam" id="TIGR01826">
    <property type="entry name" value="CofD_related"/>
    <property type="match status" value="1"/>
</dbReference>
<dbReference type="AlphaFoldDB" id="A0A7C8LIH4"/>
<reference evidence="3 4" key="1">
    <citation type="submission" date="2019-12" db="EMBL/GenBank/DDBJ databases">
        <title>Defluviitalea raffinosedens, isolated from a biogas fermenter, genome sequencing and characterization.</title>
        <authorList>
            <person name="Rettenmaier R."/>
            <person name="Schneider M."/>
            <person name="Neuhaus K."/>
            <person name="Liebl W."/>
            <person name="Zverlov V."/>
        </authorList>
    </citation>
    <scope>NUCLEOTIDE SEQUENCE [LARGE SCALE GENOMIC DNA]</scope>
    <source>
        <strain evidence="3 4">249c-K6</strain>
    </source>
</reference>
<gene>
    <name evidence="3" type="primary">yvcK</name>
    <name evidence="3" type="ORF">GND95_04895</name>
</gene>
<dbReference type="SUPFAM" id="SSF142338">
    <property type="entry name" value="CofD-like"/>
    <property type="match status" value="1"/>
</dbReference>
<dbReference type="CDD" id="cd07187">
    <property type="entry name" value="YvcK_like"/>
    <property type="match status" value="1"/>
</dbReference>
<dbReference type="InterPro" id="IPR038136">
    <property type="entry name" value="CofD-like_dom_sf"/>
</dbReference>
<proteinExistence type="inferred from homology"/>
<evidence type="ECO:0000313" key="4">
    <source>
        <dbReference type="Proteomes" id="UP000483018"/>
    </source>
</evidence>
<organism evidence="3 4">
    <name type="scientific">Defluviitalea raffinosedens</name>
    <dbReference type="NCBI Taxonomy" id="1450156"/>
    <lineage>
        <taxon>Bacteria</taxon>
        <taxon>Bacillati</taxon>
        <taxon>Bacillota</taxon>
        <taxon>Clostridia</taxon>
        <taxon>Lachnospirales</taxon>
        <taxon>Defluviitaleaceae</taxon>
        <taxon>Defluviitalea</taxon>
    </lineage>
</organism>
<dbReference type="RefSeq" id="WP_158739734.1">
    <property type="nucleotide sequence ID" value="NZ_JAFBEP010000001.1"/>
</dbReference>
<dbReference type="InterPro" id="IPR002882">
    <property type="entry name" value="CofD"/>
</dbReference>
<sequence length="334" mass="36470">MSKSNKMPKIVAIGGGTGLSTMLRGLKQFTTNITAVVTVADNGGGSGILRQEMKMLPPGDIRNCILALANTEPIMEKLLQYRFTEGSLTGQSFGNLFLAAMTGICGNFEEAVQRMSEVLAVTGKVLPVTKQDVQLCAELKNGEIICGESEIVEKSKESRIPIKNVYLSPSNPDPLIEVLESIEDADAVILGPGSLYTSIIPNLLVKEVPEALQRSKAIKIYISNIMTQPGETDGFDLLKHIRELEQYGGKDIINYVVANTDEIPEDLLKIYHEDGADVVKWDMDAVKKEGFHLVEASVLKVYPERGLVRHDPQKLAQVVADIITRNKENSCGGE</sequence>
<dbReference type="InterPro" id="IPR010119">
    <property type="entry name" value="Gluconeogen_factor"/>
</dbReference>
<name>A0A7C8LIH4_9FIRM</name>
<evidence type="ECO:0000256" key="2">
    <source>
        <dbReference type="HAMAP-Rule" id="MF_00973"/>
    </source>
</evidence>
<keyword evidence="4" id="KW-1185">Reference proteome</keyword>
<keyword evidence="1 2" id="KW-0963">Cytoplasm</keyword>